<evidence type="ECO:0000313" key="3">
    <source>
        <dbReference type="EMBL" id="MET3585646.1"/>
    </source>
</evidence>
<dbReference type="InterPro" id="IPR018723">
    <property type="entry name" value="DUF2254_membrane"/>
</dbReference>
<evidence type="ECO:0000256" key="1">
    <source>
        <dbReference type="SAM" id="MobiDB-lite"/>
    </source>
</evidence>
<feature type="transmembrane region" description="Helical" evidence="2">
    <location>
        <begin position="78"/>
        <end position="100"/>
    </location>
</feature>
<comment type="caution">
    <text evidence="3">The sequence shown here is derived from an EMBL/GenBank/DDBJ whole genome shotgun (WGS) entry which is preliminary data.</text>
</comment>
<sequence length="472" mass="50165">MFNSVSTAGGSSPGLKVVREKLRTSLWLVPTLMAITAIAISAAATSVDAVLADLDPAKVPIFVFVSTPSDARDVLSSLLTSMITMTSLVFSITMVVLSLAANQFGPRLIRSFMSARHTQLALGTFIMTSVYCLLQLASVGSSIKNDAEAYPSVSFGIALTLMSVLVLVAYLHFLARSIVSETVIKRLGSEITDMLSELDDLAEDRNNDPEKALPEGFDQNARFFGPSVDGFVQSIDVERLCELAQKSDVFIGFSFKPGDYVITDGGGIGIFPASRWTQDLQDQVCGAVVIGSRRTSTQDPEFAIRHLVEMAIRALSPGINDPYTAVAVLAQLSAGLAHLMRRALPSSVIAGSAGEPRIVLPRATYASLVGAAFNQIRQNAAGKPFVIMHLIEAIQRIADHAQLSQQCDLLDEHLSAVVEAVGDVGTLDQEAIRSRAEAAREAIAKAKTRITRKSPASSSGIGAGSPNSVISA</sequence>
<protein>
    <submittedName>
        <fullName evidence="3">Membrane protein</fullName>
    </submittedName>
</protein>
<keyword evidence="2" id="KW-0472">Membrane</keyword>
<name>A0ABV2H573_9HYPH</name>
<dbReference type="RefSeq" id="WP_247243596.1">
    <property type="nucleotide sequence ID" value="NZ_JALJRA010000006.1"/>
</dbReference>
<dbReference type="Pfam" id="PF10011">
    <property type="entry name" value="DUF2254"/>
    <property type="match status" value="1"/>
</dbReference>
<feature type="transmembrane region" description="Helical" evidence="2">
    <location>
        <begin position="155"/>
        <end position="175"/>
    </location>
</feature>
<keyword evidence="2" id="KW-1133">Transmembrane helix</keyword>
<reference evidence="3 4" key="1">
    <citation type="submission" date="2024-06" db="EMBL/GenBank/DDBJ databases">
        <title>Genomic Encyclopedia of Type Strains, Phase IV (KMG-IV): sequencing the most valuable type-strain genomes for metagenomic binning, comparative biology and taxonomic classification.</title>
        <authorList>
            <person name="Goeker M."/>
        </authorList>
    </citation>
    <scope>NUCLEOTIDE SEQUENCE [LARGE SCALE GENOMIC DNA]</scope>
    <source>
        <strain evidence="3 4">DSM 105042</strain>
    </source>
</reference>
<evidence type="ECO:0000313" key="4">
    <source>
        <dbReference type="Proteomes" id="UP001549031"/>
    </source>
</evidence>
<accession>A0ABV2H573</accession>
<dbReference type="EMBL" id="JBEPLJ010000006">
    <property type="protein sequence ID" value="MET3585646.1"/>
    <property type="molecule type" value="Genomic_DNA"/>
</dbReference>
<feature type="compositionally biased region" description="Low complexity" evidence="1">
    <location>
        <begin position="454"/>
        <end position="472"/>
    </location>
</feature>
<keyword evidence="4" id="KW-1185">Reference proteome</keyword>
<feature type="region of interest" description="Disordered" evidence="1">
    <location>
        <begin position="447"/>
        <end position="472"/>
    </location>
</feature>
<evidence type="ECO:0000256" key="2">
    <source>
        <dbReference type="SAM" id="Phobius"/>
    </source>
</evidence>
<dbReference type="Proteomes" id="UP001549031">
    <property type="component" value="Unassembled WGS sequence"/>
</dbReference>
<organism evidence="3 4">
    <name type="scientific">Pseudorhizobium tarimense</name>
    <dbReference type="NCBI Taxonomy" id="1079109"/>
    <lineage>
        <taxon>Bacteria</taxon>
        <taxon>Pseudomonadati</taxon>
        <taxon>Pseudomonadota</taxon>
        <taxon>Alphaproteobacteria</taxon>
        <taxon>Hyphomicrobiales</taxon>
        <taxon>Rhizobiaceae</taxon>
        <taxon>Rhizobium/Agrobacterium group</taxon>
        <taxon>Pseudorhizobium</taxon>
    </lineage>
</organism>
<proteinExistence type="predicted"/>
<feature type="transmembrane region" description="Helical" evidence="2">
    <location>
        <begin position="120"/>
        <end position="143"/>
    </location>
</feature>
<keyword evidence="2" id="KW-0812">Transmembrane</keyword>
<gene>
    <name evidence="3" type="ORF">ABID21_001755</name>
</gene>
<feature type="transmembrane region" description="Helical" evidence="2">
    <location>
        <begin position="26"/>
        <end position="47"/>
    </location>
</feature>